<keyword evidence="7" id="KW-0998">Cell outer membrane</keyword>
<name>A0A7W2EPH7_9BURK</name>
<comment type="similarity">
    <text evidence="2">Belongs to the OmpP1/FadL family.</text>
</comment>
<organism evidence="9 10">
    <name type="scientific">Rugamonas brunnea</name>
    <dbReference type="NCBI Taxonomy" id="2758569"/>
    <lineage>
        <taxon>Bacteria</taxon>
        <taxon>Pseudomonadati</taxon>
        <taxon>Pseudomonadota</taxon>
        <taxon>Betaproteobacteria</taxon>
        <taxon>Burkholderiales</taxon>
        <taxon>Oxalobacteraceae</taxon>
        <taxon>Telluria group</taxon>
        <taxon>Rugamonas</taxon>
    </lineage>
</organism>
<keyword evidence="4" id="KW-0812">Transmembrane</keyword>
<evidence type="ECO:0000256" key="7">
    <source>
        <dbReference type="ARBA" id="ARBA00023237"/>
    </source>
</evidence>
<reference evidence="9 10" key="1">
    <citation type="submission" date="2020-07" db="EMBL/GenBank/DDBJ databases">
        <title>Novel species isolated from subtropical streams in China.</title>
        <authorList>
            <person name="Lu H."/>
        </authorList>
    </citation>
    <scope>NUCLEOTIDE SEQUENCE [LARGE SCALE GENOMIC DNA]</scope>
    <source>
        <strain evidence="9 10">LX20W</strain>
    </source>
</reference>
<dbReference type="InterPro" id="IPR005017">
    <property type="entry name" value="OMPP1/FadL/TodX"/>
</dbReference>
<evidence type="ECO:0000313" key="10">
    <source>
        <dbReference type="Proteomes" id="UP000534388"/>
    </source>
</evidence>
<comment type="caution">
    <text evidence="9">The sequence shown here is derived from an EMBL/GenBank/DDBJ whole genome shotgun (WGS) entry which is preliminary data.</text>
</comment>
<dbReference type="PANTHER" id="PTHR35093:SF8">
    <property type="entry name" value="OUTER MEMBRANE PROTEIN NMB0088-RELATED"/>
    <property type="match status" value="1"/>
</dbReference>
<dbReference type="Proteomes" id="UP000534388">
    <property type="component" value="Unassembled WGS sequence"/>
</dbReference>
<feature type="chain" id="PRO_5031549903" evidence="8">
    <location>
        <begin position="24"/>
        <end position="473"/>
    </location>
</feature>
<protein>
    <submittedName>
        <fullName evidence="9">Outer membrane protein transport protein</fullName>
    </submittedName>
</protein>
<evidence type="ECO:0000256" key="6">
    <source>
        <dbReference type="ARBA" id="ARBA00023136"/>
    </source>
</evidence>
<feature type="signal peptide" evidence="8">
    <location>
        <begin position="1"/>
        <end position="23"/>
    </location>
</feature>
<keyword evidence="5 8" id="KW-0732">Signal</keyword>
<dbReference type="GO" id="GO:0009279">
    <property type="term" value="C:cell outer membrane"/>
    <property type="evidence" value="ECO:0007669"/>
    <property type="project" value="UniProtKB-SubCell"/>
</dbReference>
<dbReference type="RefSeq" id="WP_182160216.1">
    <property type="nucleotide sequence ID" value="NZ_JACEZT010000001.1"/>
</dbReference>
<evidence type="ECO:0000256" key="5">
    <source>
        <dbReference type="ARBA" id="ARBA00022729"/>
    </source>
</evidence>
<evidence type="ECO:0000313" key="9">
    <source>
        <dbReference type="EMBL" id="MBA5636125.1"/>
    </source>
</evidence>
<evidence type="ECO:0000256" key="2">
    <source>
        <dbReference type="ARBA" id="ARBA00008163"/>
    </source>
</evidence>
<dbReference type="Gene3D" id="2.40.160.60">
    <property type="entry name" value="Outer membrane protein transport protein (OMPP1/FadL/TodX)"/>
    <property type="match status" value="1"/>
</dbReference>
<evidence type="ECO:0000256" key="3">
    <source>
        <dbReference type="ARBA" id="ARBA00022452"/>
    </source>
</evidence>
<dbReference type="PANTHER" id="PTHR35093">
    <property type="entry name" value="OUTER MEMBRANE PROTEIN NMB0088-RELATED"/>
    <property type="match status" value="1"/>
</dbReference>
<evidence type="ECO:0000256" key="1">
    <source>
        <dbReference type="ARBA" id="ARBA00004571"/>
    </source>
</evidence>
<gene>
    <name evidence="9" type="ORF">H3H37_03575</name>
</gene>
<dbReference type="SUPFAM" id="SSF56935">
    <property type="entry name" value="Porins"/>
    <property type="match status" value="1"/>
</dbReference>
<evidence type="ECO:0000256" key="4">
    <source>
        <dbReference type="ARBA" id="ARBA00022692"/>
    </source>
</evidence>
<sequence length="473" mass="50557">MKQKYLPLLIAVALSSLSASALASGYRFGSQSVAAQGTADANAAEANDASTIFYNPAGMSRLEGTQVNFGATVVVPHSTFQDSGSTHFTGAPTGGTAAHGYAPDNVTAPSLYASKKLNDQWAVGLGLFVPYGAKLNYGNTWTGRYALTDVKLEAVTLNPSASFKLNEHHAFGFGIMAEHFNADLGQAVDVPGSIAALSSPAAAATRAQLIGTIVALGGNPAALAAANDAHASITGKDWGYGFNLGYMFTLDQNTRFGFAYRSSVAHGLKGDATWDFSMVTTDQITNHVLAASGHRLNSASMVKLRTPETLSANVFHQFDAKWDGMADLTWSRHSRLSDLHIQFPNTVEGDLVINQQWKNTVRVAVGANYRYDDKVTLRGGVAYDQSPVPSAQLRDPALPDSDRYQFSLGAAYKLSPKSTIDVAYSFLHFKDADTSYTNSCNPLNPTCTGNGETTRGTYKTHLQLLGVAYNYKF</sequence>
<dbReference type="GO" id="GO:0015483">
    <property type="term" value="F:long-chain fatty acid transporting porin activity"/>
    <property type="evidence" value="ECO:0007669"/>
    <property type="project" value="TreeGrafter"/>
</dbReference>
<keyword evidence="3" id="KW-1134">Transmembrane beta strand</keyword>
<dbReference type="AlphaFoldDB" id="A0A7W2EPH7"/>
<comment type="subcellular location">
    <subcellularLocation>
        <location evidence="1">Cell outer membrane</location>
        <topology evidence="1">Multi-pass membrane protein</topology>
    </subcellularLocation>
</comment>
<dbReference type="EMBL" id="JACEZT010000001">
    <property type="protein sequence ID" value="MBA5636125.1"/>
    <property type="molecule type" value="Genomic_DNA"/>
</dbReference>
<keyword evidence="10" id="KW-1185">Reference proteome</keyword>
<keyword evidence="6" id="KW-0472">Membrane</keyword>
<accession>A0A7W2EPH7</accession>
<dbReference type="Pfam" id="PF03349">
    <property type="entry name" value="Toluene_X"/>
    <property type="match status" value="1"/>
</dbReference>
<evidence type="ECO:0000256" key="8">
    <source>
        <dbReference type="SAM" id="SignalP"/>
    </source>
</evidence>
<proteinExistence type="inferred from homology"/>